<dbReference type="SUPFAM" id="SSF56784">
    <property type="entry name" value="HAD-like"/>
    <property type="match status" value="1"/>
</dbReference>
<evidence type="ECO:0000256" key="5">
    <source>
        <dbReference type="ARBA" id="ARBA00023136"/>
    </source>
</evidence>
<dbReference type="CDD" id="cd02609">
    <property type="entry name" value="P-type_ATPase"/>
    <property type="match status" value="1"/>
</dbReference>
<evidence type="ECO:0000259" key="7">
    <source>
        <dbReference type="Pfam" id="PF00122"/>
    </source>
</evidence>
<dbReference type="Pfam" id="PF00122">
    <property type="entry name" value="E1-E2_ATPase"/>
    <property type="match status" value="1"/>
</dbReference>
<dbReference type="SFLD" id="SFLDS00003">
    <property type="entry name" value="Haloacid_Dehalogenase"/>
    <property type="match status" value="1"/>
</dbReference>
<keyword evidence="4 6" id="KW-1133">Transmembrane helix</keyword>
<dbReference type="InterPro" id="IPR008250">
    <property type="entry name" value="ATPase_P-typ_transduc_dom_A_sf"/>
</dbReference>
<feature type="transmembrane region" description="Helical" evidence="6">
    <location>
        <begin position="655"/>
        <end position="676"/>
    </location>
</feature>
<keyword evidence="2 6" id="KW-0812">Transmembrane</keyword>
<protein>
    <submittedName>
        <fullName evidence="8">Metal ABC transporter ATPase</fullName>
    </submittedName>
</protein>
<dbReference type="PROSITE" id="PS00154">
    <property type="entry name" value="ATPASE_E1_E2"/>
    <property type="match status" value="1"/>
</dbReference>
<dbReference type="InterPro" id="IPR018303">
    <property type="entry name" value="ATPase_P-typ_P_site"/>
</dbReference>
<feature type="transmembrane region" description="Helical" evidence="6">
    <location>
        <begin position="46"/>
        <end position="64"/>
    </location>
</feature>
<dbReference type="Gene3D" id="2.70.150.10">
    <property type="entry name" value="Calcium-transporting ATPase, cytoplasmic transduction domain A"/>
    <property type="match status" value="1"/>
</dbReference>
<feature type="transmembrane region" description="Helical" evidence="6">
    <location>
        <begin position="70"/>
        <end position="88"/>
    </location>
</feature>
<keyword evidence="3" id="KW-1278">Translocase</keyword>
<evidence type="ECO:0000256" key="3">
    <source>
        <dbReference type="ARBA" id="ARBA00022967"/>
    </source>
</evidence>
<dbReference type="InterPro" id="IPR023299">
    <property type="entry name" value="ATPase_P-typ_cyto_dom_N"/>
</dbReference>
<keyword evidence="5 6" id="KW-0472">Membrane</keyword>
<dbReference type="GO" id="GO:0016887">
    <property type="term" value="F:ATP hydrolysis activity"/>
    <property type="evidence" value="ECO:0007669"/>
    <property type="project" value="InterPro"/>
</dbReference>
<dbReference type="InterPro" id="IPR023298">
    <property type="entry name" value="ATPase_P-typ_TM_dom_sf"/>
</dbReference>
<feature type="transmembrane region" description="Helical" evidence="6">
    <location>
        <begin position="246"/>
        <end position="275"/>
    </location>
</feature>
<feature type="transmembrane region" description="Helical" evidence="6">
    <location>
        <begin position="682"/>
        <end position="704"/>
    </location>
</feature>
<dbReference type="SFLD" id="SFLDG00002">
    <property type="entry name" value="C1.7:_P-type_atpase_like"/>
    <property type="match status" value="1"/>
</dbReference>
<dbReference type="SUPFAM" id="SSF81653">
    <property type="entry name" value="Calcium ATPase, transduction domain A"/>
    <property type="match status" value="1"/>
</dbReference>
<feature type="domain" description="P-type ATPase A" evidence="7">
    <location>
        <begin position="102"/>
        <end position="200"/>
    </location>
</feature>
<dbReference type="InterPro" id="IPR059000">
    <property type="entry name" value="ATPase_P-type_domA"/>
</dbReference>
<dbReference type="InterPro" id="IPR001757">
    <property type="entry name" value="P_typ_ATPase"/>
</dbReference>
<feature type="transmembrane region" description="Helical" evidence="6">
    <location>
        <begin position="623"/>
        <end position="643"/>
    </location>
</feature>
<accession>A0AAC8UVG3</accession>
<keyword evidence="9" id="KW-1185">Reference proteome</keyword>
<organism evidence="8 9">
    <name type="scientific">Levilactobacillus koreensis</name>
    <dbReference type="NCBI Taxonomy" id="637971"/>
    <lineage>
        <taxon>Bacteria</taxon>
        <taxon>Bacillati</taxon>
        <taxon>Bacillota</taxon>
        <taxon>Bacilli</taxon>
        <taxon>Lactobacillales</taxon>
        <taxon>Lactobacillaceae</taxon>
        <taxon>Levilactobacillus</taxon>
    </lineage>
</organism>
<evidence type="ECO:0000313" key="9">
    <source>
        <dbReference type="Proteomes" id="UP000036000"/>
    </source>
</evidence>
<evidence type="ECO:0000256" key="2">
    <source>
        <dbReference type="ARBA" id="ARBA00022692"/>
    </source>
</evidence>
<dbReference type="KEGG" id="lko:ABN16_06315"/>
<dbReference type="PANTHER" id="PTHR42861">
    <property type="entry name" value="CALCIUM-TRANSPORTING ATPASE"/>
    <property type="match status" value="1"/>
</dbReference>
<reference evidence="8 9" key="1">
    <citation type="submission" date="2015-07" db="EMBL/GenBank/DDBJ databases">
        <title>Lactobacillus korensis/26-25/ whole genome sequencing.</title>
        <authorList>
            <person name="Kim M.K."/>
            <person name="Im W.-T."/>
            <person name="Srinivasan S."/>
            <person name="Lee J.-J."/>
        </authorList>
    </citation>
    <scope>NUCLEOTIDE SEQUENCE [LARGE SCALE GENOMIC DNA]</scope>
    <source>
        <strain evidence="8 9">26-25</strain>
    </source>
</reference>
<dbReference type="PRINTS" id="PR00119">
    <property type="entry name" value="CATATPASE"/>
</dbReference>
<feature type="transmembrane region" description="Helical" evidence="6">
    <location>
        <begin position="748"/>
        <end position="769"/>
    </location>
</feature>
<dbReference type="GO" id="GO:0005524">
    <property type="term" value="F:ATP binding"/>
    <property type="evidence" value="ECO:0007669"/>
    <property type="project" value="InterPro"/>
</dbReference>
<feature type="transmembrane region" description="Helical" evidence="6">
    <location>
        <begin position="213"/>
        <end position="234"/>
    </location>
</feature>
<dbReference type="Proteomes" id="UP000036000">
    <property type="component" value="Chromosome"/>
</dbReference>
<dbReference type="GO" id="GO:0016020">
    <property type="term" value="C:membrane"/>
    <property type="evidence" value="ECO:0007669"/>
    <property type="project" value="UniProtKB-SubCell"/>
</dbReference>
<evidence type="ECO:0000256" key="4">
    <source>
        <dbReference type="ARBA" id="ARBA00022989"/>
    </source>
</evidence>
<evidence type="ECO:0000313" key="8">
    <source>
        <dbReference type="EMBL" id="AKP64643.1"/>
    </source>
</evidence>
<name>A0AAC8UVG3_9LACO</name>
<gene>
    <name evidence="8" type="ORF">ABN16_06315</name>
</gene>
<dbReference type="AlphaFoldDB" id="A0AAC8UVG3"/>
<sequence length="779" mass="84458">MADRYLPPIASGLTAAEVKERIAAGQQNDPLPPLTRSVKQIFRDNLLTLFNLINLLLGGLVLFTGSYKNLLFLGVVVVNTGIGIFQEIRSKRQVDRLALLSEANINVRREGQVESHHQDAIVMDDLLEIGRGDQLPVDGLIRDTQGMEVDESQITGESTPIIKQTGDELVSGSVILGGRAIVQTTAVGSGSFVKQLAHSAKQKRRTASQLLTIINRIIKVLTFAIIPLGAALFISAMMRGQSQNRAILGTVASMVGMIPEGLVLLTSVALAAGAFTLGRRHVLVRELPAIEALARVDVLCLDKTGTITNGLLQLERVEPLAQQSTGQLNTILAKLVAATGDDNETAQAVQTALGTPAVVADTSLPFSSGRKWSGAAFDQHAYVMGAPEFIFDTVPTDVKQRIQVLAAQGYRVLLLAEVTELMTPRPMNPRAIGLLLITDELRPRAKDTFGFFANQDVALKVISGDNPVTVASIAERAGIAGAKQLVDMSQVGVEPDYDRLVSENNVFGRVTPQQKEQLIKAYQRAGHTVAMTGDGVNDLLALRQADCSIAMASGSEATKSLADFVLVDSNFDAMINVLNEGRRVINNIERVASLFLIKTMYSVVLTLIFIFMTRSYPFEPIQLTPISSLMVGIPTFFLALQPNYARITGRFMQQVMEIAAPAAICVVSYILVIMAIGTQFSLSFATTSTLSVLMTGLISLNALLMVARPLNRFKIALVAIMAGLFAIIFLFFGPIFSLVSLLNWKLALLYLPLMVSVVPVFVVVQDVLGHRILSRIRWR</sequence>
<dbReference type="Gene3D" id="1.20.1110.10">
    <property type="entry name" value="Calcium-transporting ATPase, transmembrane domain"/>
    <property type="match status" value="1"/>
</dbReference>
<dbReference type="PRINTS" id="PR00120">
    <property type="entry name" value="HATPASE"/>
</dbReference>
<feature type="transmembrane region" description="Helical" evidence="6">
    <location>
        <begin position="591"/>
        <end position="611"/>
    </location>
</feature>
<proteinExistence type="predicted"/>
<evidence type="ECO:0000256" key="6">
    <source>
        <dbReference type="SAM" id="Phobius"/>
    </source>
</evidence>
<dbReference type="InterPro" id="IPR044492">
    <property type="entry name" value="P_typ_ATPase_HD_dom"/>
</dbReference>
<dbReference type="RefSeq" id="WP_048733975.1">
    <property type="nucleotide sequence ID" value="NZ_CP012033.1"/>
</dbReference>
<dbReference type="Gene3D" id="3.40.1110.10">
    <property type="entry name" value="Calcium-transporting ATPase, cytoplasmic domain N"/>
    <property type="match status" value="1"/>
</dbReference>
<comment type="subcellular location">
    <subcellularLocation>
        <location evidence="1">Membrane</location>
        <topology evidence="1">Multi-pass membrane protein</topology>
    </subcellularLocation>
</comment>
<evidence type="ECO:0000256" key="1">
    <source>
        <dbReference type="ARBA" id="ARBA00004141"/>
    </source>
</evidence>
<dbReference type="EMBL" id="CP012033">
    <property type="protein sequence ID" value="AKP64643.1"/>
    <property type="molecule type" value="Genomic_DNA"/>
</dbReference>
<dbReference type="SFLD" id="SFLDF00027">
    <property type="entry name" value="p-type_atpase"/>
    <property type="match status" value="1"/>
</dbReference>
<dbReference type="SUPFAM" id="SSF81665">
    <property type="entry name" value="Calcium ATPase, transmembrane domain M"/>
    <property type="match status" value="1"/>
</dbReference>
<dbReference type="Pfam" id="PF00702">
    <property type="entry name" value="Hydrolase"/>
    <property type="match status" value="1"/>
</dbReference>
<dbReference type="InterPro" id="IPR036412">
    <property type="entry name" value="HAD-like_sf"/>
</dbReference>
<dbReference type="Gene3D" id="3.40.50.1000">
    <property type="entry name" value="HAD superfamily/HAD-like"/>
    <property type="match status" value="1"/>
</dbReference>
<dbReference type="NCBIfam" id="TIGR01494">
    <property type="entry name" value="ATPase_P-type"/>
    <property type="match status" value="2"/>
</dbReference>
<feature type="transmembrane region" description="Helical" evidence="6">
    <location>
        <begin position="716"/>
        <end position="742"/>
    </location>
</feature>
<dbReference type="InterPro" id="IPR023214">
    <property type="entry name" value="HAD_sf"/>
</dbReference>